<dbReference type="InterPro" id="IPR011697">
    <property type="entry name" value="Peptidase_C26"/>
</dbReference>
<accession>A0A9D1LI50</accession>
<sequence>MFYADKTIEIKTNNHYSTAKYAHEVILKDGFLSKLFDTNKILVNSYHNYCVDDTLSEMIKGYSSDGVIEALEIPGYSFGIGVQWHPELITDDENSNKIFNRFVDAAEEYSYKKRKKTR</sequence>
<evidence type="ECO:0000313" key="2">
    <source>
        <dbReference type="Proteomes" id="UP000824074"/>
    </source>
</evidence>
<name>A0A9D1LI50_9FIRM</name>
<reference evidence="1" key="1">
    <citation type="submission" date="2020-10" db="EMBL/GenBank/DDBJ databases">
        <authorList>
            <person name="Gilroy R."/>
        </authorList>
    </citation>
    <scope>NUCLEOTIDE SEQUENCE</scope>
    <source>
        <strain evidence="1">CHK193-30670</strain>
    </source>
</reference>
<gene>
    <name evidence="1" type="ORF">IAB68_05030</name>
</gene>
<evidence type="ECO:0000313" key="1">
    <source>
        <dbReference type="EMBL" id="HIU40644.1"/>
    </source>
</evidence>
<dbReference type="SUPFAM" id="SSF52317">
    <property type="entry name" value="Class I glutamine amidotransferase-like"/>
    <property type="match status" value="1"/>
</dbReference>
<dbReference type="EMBL" id="DVMT01000051">
    <property type="protein sequence ID" value="HIU40644.1"/>
    <property type="molecule type" value="Genomic_DNA"/>
</dbReference>
<dbReference type="AlphaFoldDB" id="A0A9D1LI50"/>
<protein>
    <submittedName>
        <fullName evidence="1">Gamma-glutamyl-gamma-aminobutyrate hydrolase family protein</fullName>
    </submittedName>
</protein>
<dbReference type="Pfam" id="PF07722">
    <property type="entry name" value="Peptidase_C26"/>
    <property type="match status" value="1"/>
</dbReference>
<dbReference type="Gene3D" id="3.40.50.880">
    <property type="match status" value="1"/>
</dbReference>
<reference evidence="1" key="2">
    <citation type="journal article" date="2021" name="PeerJ">
        <title>Extensive microbial diversity within the chicken gut microbiome revealed by metagenomics and culture.</title>
        <authorList>
            <person name="Gilroy R."/>
            <person name="Ravi A."/>
            <person name="Getino M."/>
            <person name="Pursley I."/>
            <person name="Horton D.L."/>
            <person name="Alikhan N.F."/>
            <person name="Baker D."/>
            <person name="Gharbi K."/>
            <person name="Hall N."/>
            <person name="Watson M."/>
            <person name="Adriaenssens E.M."/>
            <person name="Foster-Nyarko E."/>
            <person name="Jarju S."/>
            <person name="Secka A."/>
            <person name="Antonio M."/>
            <person name="Oren A."/>
            <person name="Chaudhuri R.R."/>
            <person name="La Ragione R."/>
            <person name="Hildebrand F."/>
            <person name="Pallen M.J."/>
        </authorList>
    </citation>
    <scope>NUCLEOTIDE SEQUENCE</scope>
    <source>
        <strain evidence="1">CHK193-30670</strain>
    </source>
</reference>
<dbReference type="InterPro" id="IPR029062">
    <property type="entry name" value="Class_I_gatase-like"/>
</dbReference>
<dbReference type="GO" id="GO:0016787">
    <property type="term" value="F:hydrolase activity"/>
    <property type="evidence" value="ECO:0007669"/>
    <property type="project" value="UniProtKB-KW"/>
</dbReference>
<comment type="caution">
    <text evidence="1">The sequence shown here is derived from an EMBL/GenBank/DDBJ whole genome shotgun (WGS) entry which is preliminary data.</text>
</comment>
<dbReference type="Proteomes" id="UP000824074">
    <property type="component" value="Unassembled WGS sequence"/>
</dbReference>
<organism evidence="1 2">
    <name type="scientific">Candidatus Aphodocola excrementigallinarum</name>
    <dbReference type="NCBI Taxonomy" id="2840670"/>
    <lineage>
        <taxon>Bacteria</taxon>
        <taxon>Bacillati</taxon>
        <taxon>Bacillota</taxon>
        <taxon>Bacilli</taxon>
        <taxon>Candidatus Aphodocola</taxon>
    </lineage>
</organism>
<keyword evidence="1" id="KW-0378">Hydrolase</keyword>
<proteinExistence type="predicted"/>